<name>A0ABM0T6R4_CAMSA</name>
<proteinExistence type="predicted"/>
<feature type="compositionally biased region" description="Basic residues" evidence="1">
    <location>
        <begin position="28"/>
        <end position="37"/>
    </location>
</feature>
<organism evidence="2 3">
    <name type="scientific">Camelina sativa</name>
    <name type="common">False flax</name>
    <name type="synonym">Myagrum sativum</name>
    <dbReference type="NCBI Taxonomy" id="90675"/>
    <lineage>
        <taxon>Eukaryota</taxon>
        <taxon>Viridiplantae</taxon>
        <taxon>Streptophyta</taxon>
        <taxon>Embryophyta</taxon>
        <taxon>Tracheophyta</taxon>
        <taxon>Spermatophyta</taxon>
        <taxon>Magnoliopsida</taxon>
        <taxon>eudicotyledons</taxon>
        <taxon>Gunneridae</taxon>
        <taxon>Pentapetalae</taxon>
        <taxon>rosids</taxon>
        <taxon>malvids</taxon>
        <taxon>Brassicales</taxon>
        <taxon>Brassicaceae</taxon>
        <taxon>Camelineae</taxon>
        <taxon>Camelina</taxon>
    </lineage>
</organism>
<feature type="region of interest" description="Disordered" evidence="1">
    <location>
        <begin position="114"/>
        <end position="147"/>
    </location>
</feature>
<evidence type="ECO:0000313" key="3">
    <source>
        <dbReference type="RefSeq" id="XP_010421714.1"/>
    </source>
</evidence>
<sequence>MAPKSDNAKPRRSNRQQGIELSSDVGLRKHRRSKKKKLGAESDHVDKHVADVLGSDLAGMEDDHVDTNEEVAAEDDHVDTNEKVAAEYDHVDNHTDEEVAAEDDHDVSEEVLAGDEEEIQQPSNEHVPEEVQANNKKSKTRGPTKMRNIANHHDDKVVVEFTSIGEHVGDGSVTLSSFFGPLVREHVPILLNNWRYLPVQTKDTFWEEIHVLACL</sequence>
<keyword evidence="2" id="KW-1185">Reference proteome</keyword>
<dbReference type="RefSeq" id="XP_010421714.1">
    <property type="nucleotide sequence ID" value="XM_010423412.2"/>
</dbReference>
<accession>A0ABM0T6R4</accession>
<evidence type="ECO:0000313" key="2">
    <source>
        <dbReference type="Proteomes" id="UP000694864"/>
    </source>
</evidence>
<gene>
    <name evidence="3" type="primary">LOC104707137</name>
</gene>
<reference evidence="2" key="1">
    <citation type="journal article" date="2014" name="Nat. Commun.">
        <title>The emerging biofuel crop Camelina sativa retains a highly undifferentiated hexaploid genome structure.</title>
        <authorList>
            <person name="Kagale S."/>
            <person name="Koh C."/>
            <person name="Nixon J."/>
            <person name="Bollina V."/>
            <person name="Clarke W.E."/>
            <person name="Tuteja R."/>
            <person name="Spillane C."/>
            <person name="Robinson S.J."/>
            <person name="Links M.G."/>
            <person name="Clarke C."/>
            <person name="Higgins E.E."/>
            <person name="Huebert T."/>
            <person name="Sharpe A.G."/>
            <person name="Parkin I.A."/>
        </authorList>
    </citation>
    <scope>NUCLEOTIDE SEQUENCE [LARGE SCALE GENOMIC DNA]</scope>
    <source>
        <strain evidence="2">cv. DH55</strain>
    </source>
</reference>
<feature type="compositionally biased region" description="Basic and acidic residues" evidence="1">
    <location>
        <begin position="38"/>
        <end position="50"/>
    </location>
</feature>
<reference evidence="3" key="2">
    <citation type="submission" date="2025-08" db="UniProtKB">
        <authorList>
            <consortium name="RefSeq"/>
        </authorList>
    </citation>
    <scope>IDENTIFICATION</scope>
    <source>
        <tissue evidence="3">Leaf</tissue>
    </source>
</reference>
<dbReference type="Proteomes" id="UP000694864">
    <property type="component" value="Chromosome 8"/>
</dbReference>
<feature type="region of interest" description="Disordered" evidence="1">
    <location>
        <begin position="1"/>
        <end position="81"/>
    </location>
</feature>
<evidence type="ECO:0000256" key="1">
    <source>
        <dbReference type="SAM" id="MobiDB-lite"/>
    </source>
</evidence>
<protein>
    <submittedName>
        <fullName evidence="3">Uncharacterized protein LOC104707137</fullName>
    </submittedName>
</protein>
<dbReference type="GeneID" id="104707137"/>